<dbReference type="Gene3D" id="3.10.310.30">
    <property type="match status" value="1"/>
</dbReference>
<dbReference type="Pfam" id="PF02272">
    <property type="entry name" value="DHHA1"/>
    <property type="match status" value="1"/>
</dbReference>
<name>A0A1H6FW19_THEAL</name>
<dbReference type="InterPro" id="IPR003156">
    <property type="entry name" value="DHHA1_dom"/>
</dbReference>
<dbReference type="EMBL" id="FNWJ01000002">
    <property type="protein sequence ID" value="SEH14358.1"/>
    <property type="molecule type" value="Genomic_DNA"/>
</dbReference>
<dbReference type="InterPro" id="IPR038763">
    <property type="entry name" value="DHH_sf"/>
</dbReference>
<dbReference type="RefSeq" id="WP_093117978.1">
    <property type="nucleotide sequence ID" value="NZ_FNWJ01000002.1"/>
</dbReference>
<dbReference type="OrthoDB" id="9803668at2"/>
<reference evidence="4" key="1">
    <citation type="submission" date="2016-10" db="EMBL/GenBank/DDBJ databases">
        <authorList>
            <person name="Varghese N."/>
            <person name="Submissions S."/>
        </authorList>
    </citation>
    <scope>NUCLEOTIDE SEQUENCE [LARGE SCALE GENOMIC DNA]</scope>
    <source>
        <strain evidence="4">ATCC 35263</strain>
    </source>
</reference>
<dbReference type="PANTHER" id="PTHR47618">
    <property type="entry name" value="BIFUNCTIONAL OLIGORIBONUCLEASE AND PAP PHOSPHATASE NRNA"/>
    <property type="match status" value="1"/>
</dbReference>
<organism evidence="3 4">
    <name type="scientific">Thermoleophilum album</name>
    <dbReference type="NCBI Taxonomy" id="29539"/>
    <lineage>
        <taxon>Bacteria</taxon>
        <taxon>Bacillati</taxon>
        <taxon>Actinomycetota</taxon>
        <taxon>Thermoleophilia</taxon>
        <taxon>Thermoleophilales</taxon>
        <taxon>Thermoleophilaceae</taxon>
        <taxon>Thermoleophilum</taxon>
    </lineage>
</organism>
<dbReference type="SUPFAM" id="SSF64182">
    <property type="entry name" value="DHH phosphoesterases"/>
    <property type="match status" value="1"/>
</dbReference>
<protein>
    <submittedName>
        <fullName evidence="3">Phosphoesterase RecJ domain-containing protein</fullName>
    </submittedName>
</protein>
<keyword evidence="4" id="KW-1185">Reference proteome</keyword>
<evidence type="ECO:0000313" key="4">
    <source>
        <dbReference type="Proteomes" id="UP000222056"/>
    </source>
</evidence>
<dbReference type="STRING" id="29539.SAMN02745716_1609"/>
<gene>
    <name evidence="3" type="ORF">SAMN02745716_1609</name>
</gene>
<dbReference type="GO" id="GO:0003676">
    <property type="term" value="F:nucleic acid binding"/>
    <property type="evidence" value="ECO:0007669"/>
    <property type="project" value="InterPro"/>
</dbReference>
<dbReference type="AlphaFoldDB" id="A0A1H6FW19"/>
<accession>A0A1H6FW19</accession>
<evidence type="ECO:0000259" key="2">
    <source>
        <dbReference type="Pfam" id="PF02272"/>
    </source>
</evidence>
<evidence type="ECO:0000259" key="1">
    <source>
        <dbReference type="Pfam" id="PF01368"/>
    </source>
</evidence>
<dbReference type="InterPro" id="IPR051319">
    <property type="entry name" value="Oligoribo/pAp-PDE_c-di-AMP_PDE"/>
</dbReference>
<dbReference type="Proteomes" id="UP000222056">
    <property type="component" value="Unassembled WGS sequence"/>
</dbReference>
<dbReference type="Pfam" id="PF01368">
    <property type="entry name" value="DHH"/>
    <property type="match status" value="1"/>
</dbReference>
<proteinExistence type="predicted"/>
<feature type="domain" description="DHHA1" evidence="2">
    <location>
        <begin position="244"/>
        <end position="333"/>
    </location>
</feature>
<dbReference type="Gene3D" id="3.90.1640.10">
    <property type="entry name" value="inorganic pyrophosphatase (n-terminal core)"/>
    <property type="match status" value="1"/>
</dbReference>
<dbReference type="PANTHER" id="PTHR47618:SF1">
    <property type="entry name" value="BIFUNCTIONAL OLIGORIBONUCLEASE AND PAP PHOSPHATASE NRNA"/>
    <property type="match status" value="1"/>
</dbReference>
<dbReference type="InterPro" id="IPR001667">
    <property type="entry name" value="DDH_dom"/>
</dbReference>
<feature type="domain" description="DDH" evidence="1">
    <location>
        <begin position="26"/>
        <end position="167"/>
    </location>
</feature>
<sequence length="338" mass="36939">MTRAAEVDLAAAEAAVVEELRSADKLLLTTHENPDGDALGSLLGMHRVLRALGKDVVMYLSPKEFPLPSEYRHLDFTGILGEPPADVDERVIVFLDCGNIDRMPVAFLRDGGRHIVNVDHHHDNTRFGAFNLVDPVASSTAEIVYRLARALGVEITAEIAEPLYTGIVTDTGRFMYENATPSAHRVAADLIEAGVEPYEVYRKVYENVPLARLRLLERAIANLERFDDGLLTVSRLTRADFERAGAGEADSEGIVEKLRAVEGTAVAALVREQLTDGRRGQYKVSLRAATRDVDVSEIARALGGGGHRQAAGFTTDLPYEQLIERVRSAVAAQLSRAN</sequence>
<evidence type="ECO:0000313" key="3">
    <source>
        <dbReference type="EMBL" id="SEH14358.1"/>
    </source>
</evidence>